<reference evidence="2 3" key="1">
    <citation type="journal article" date="2019" name="Philos. Trans. R. Soc. Lond., B, Biol. Sci.">
        <title>Ant behaviour and brain gene expression of defending hosts depend on the ecological success of the intruding social parasite.</title>
        <authorList>
            <person name="Kaur R."/>
            <person name="Stoldt M."/>
            <person name="Jongepier E."/>
            <person name="Feldmeyer B."/>
            <person name="Menzel F."/>
            <person name="Bornberg-Bauer E."/>
            <person name="Foitzik S."/>
        </authorList>
    </citation>
    <scope>NUCLEOTIDE SEQUENCE [LARGE SCALE GENOMIC DNA]</scope>
    <source>
        <tissue evidence="2">Whole body</tissue>
    </source>
</reference>
<sequence>MPCVDDTARERDARHSNKWIDSCKLRVSALTFRYRSIDAVEHAARDQEKLQAKNPLLTDNILPTSSLR</sequence>
<feature type="region of interest" description="Disordered" evidence="1">
    <location>
        <begin position="45"/>
        <end position="68"/>
    </location>
</feature>
<keyword evidence="3" id="KW-1185">Reference proteome</keyword>
<gene>
    <name evidence="2" type="ORF">DBV15_03629</name>
</gene>
<dbReference type="EMBL" id="QBLH01002019">
    <property type="protein sequence ID" value="TGZ50182.1"/>
    <property type="molecule type" value="Genomic_DNA"/>
</dbReference>
<organism evidence="2 3">
    <name type="scientific">Temnothorax longispinosus</name>
    <dbReference type="NCBI Taxonomy" id="300112"/>
    <lineage>
        <taxon>Eukaryota</taxon>
        <taxon>Metazoa</taxon>
        <taxon>Ecdysozoa</taxon>
        <taxon>Arthropoda</taxon>
        <taxon>Hexapoda</taxon>
        <taxon>Insecta</taxon>
        <taxon>Pterygota</taxon>
        <taxon>Neoptera</taxon>
        <taxon>Endopterygota</taxon>
        <taxon>Hymenoptera</taxon>
        <taxon>Apocrita</taxon>
        <taxon>Aculeata</taxon>
        <taxon>Formicoidea</taxon>
        <taxon>Formicidae</taxon>
        <taxon>Myrmicinae</taxon>
        <taxon>Temnothorax</taxon>
    </lineage>
</organism>
<evidence type="ECO:0000313" key="2">
    <source>
        <dbReference type="EMBL" id="TGZ50182.1"/>
    </source>
</evidence>
<dbReference type="Proteomes" id="UP000310200">
    <property type="component" value="Unassembled WGS sequence"/>
</dbReference>
<accession>A0A4S2KKQ5</accession>
<evidence type="ECO:0000313" key="3">
    <source>
        <dbReference type="Proteomes" id="UP000310200"/>
    </source>
</evidence>
<name>A0A4S2KKQ5_9HYME</name>
<proteinExistence type="predicted"/>
<evidence type="ECO:0000256" key="1">
    <source>
        <dbReference type="SAM" id="MobiDB-lite"/>
    </source>
</evidence>
<dbReference type="AlphaFoldDB" id="A0A4S2KKQ5"/>
<protein>
    <submittedName>
        <fullName evidence="2">Uncharacterized protein</fullName>
    </submittedName>
</protein>
<comment type="caution">
    <text evidence="2">The sequence shown here is derived from an EMBL/GenBank/DDBJ whole genome shotgun (WGS) entry which is preliminary data.</text>
</comment>